<dbReference type="EMBL" id="CP036525">
    <property type="protein sequence ID" value="QDT07548.1"/>
    <property type="molecule type" value="Genomic_DNA"/>
</dbReference>
<organism evidence="1 2">
    <name type="scientific">Rubripirellula lacrimiformis</name>
    <dbReference type="NCBI Taxonomy" id="1930273"/>
    <lineage>
        <taxon>Bacteria</taxon>
        <taxon>Pseudomonadati</taxon>
        <taxon>Planctomycetota</taxon>
        <taxon>Planctomycetia</taxon>
        <taxon>Pirellulales</taxon>
        <taxon>Pirellulaceae</taxon>
        <taxon>Rubripirellula</taxon>
    </lineage>
</organism>
<gene>
    <name evidence="1" type="ORF">K227x_59760</name>
</gene>
<evidence type="ECO:0000313" key="2">
    <source>
        <dbReference type="Proteomes" id="UP000318538"/>
    </source>
</evidence>
<dbReference type="PROSITE" id="PS51318">
    <property type="entry name" value="TAT"/>
    <property type="match status" value="1"/>
</dbReference>
<sequence>MSQFEPIKKSLIKPGSINRRTFLENSAATIAAGSLIGGGLTNMPLRAEPVASASAESLVGQLFQTMDAKQKKAVCFDWDHVDKKRGLLRTFVANNWNITDQEINGDFYSDQQRDLIEQAFKAIIHPDWHERYYQQLEDDAGGFGNEQSIAIFGNPTEDGEKFELVITGRHMTVRCDGNSADHVAFGGPVFYGHAPEGEEGPNHTDNVFWNQAVAANDLYKMLDGRQQKQALVPTTPREQAVAFRGHSSDITGLPVSDMASDQREHLQGVLATMVEMYRTPDQQEAMQCLKTQGGLDACKLSFYQDHDIGKDGVWDNWRLEGPSFVWHYRGAPHVHVWVNIADSADVKLNA</sequence>
<dbReference type="InterPro" id="IPR021889">
    <property type="entry name" value="DUF3500"/>
</dbReference>
<protein>
    <recommendedName>
        <fullName evidence="3">DUF3500 domain-containing protein</fullName>
    </recommendedName>
</protein>
<dbReference type="AlphaFoldDB" id="A0A517NK76"/>
<keyword evidence="2" id="KW-1185">Reference proteome</keyword>
<dbReference type="Pfam" id="PF12006">
    <property type="entry name" value="DUF3500"/>
    <property type="match status" value="1"/>
</dbReference>
<proteinExistence type="predicted"/>
<dbReference type="InterPro" id="IPR006311">
    <property type="entry name" value="TAT_signal"/>
</dbReference>
<name>A0A517NK76_9BACT</name>
<dbReference type="KEGG" id="rlc:K227x_59760"/>
<accession>A0A517NK76</accession>
<dbReference type="RefSeq" id="WP_246146334.1">
    <property type="nucleotide sequence ID" value="NZ_CP036525.1"/>
</dbReference>
<dbReference type="Proteomes" id="UP000318538">
    <property type="component" value="Chromosome"/>
</dbReference>
<evidence type="ECO:0000313" key="1">
    <source>
        <dbReference type="EMBL" id="QDT07548.1"/>
    </source>
</evidence>
<evidence type="ECO:0008006" key="3">
    <source>
        <dbReference type="Google" id="ProtNLM"/>
    </source>
</evidence>
<reference evidence="1 2" key="1">
    <citation type="submission" date="2019-02" db="EMBL/GenBank/DDBJ databases">
        <title>Deep-cultivation of Planctomycetes and their phenomic and genomic characterization uncovers novel biology.</title>
        <authorList>
            <person name="Wiegand S."/>
            <person name="Jogler M."/>
            <person name="Boedeker C."/>
            <person name="Pinto D."/>
            <person name="Vollmers J."/>
            <person name="Rivas-Marin E."/>
            <person name="Kohn T."/>
            <person name="Peeters S.H."/>
            <person name="Heuer A."/>
            <person name="Rast P."/>
            <person name="Oberbeckmann S."/>
            <person name="Bunk B."/>
            <person name="Jeske O."/>
            <person name="Meyerdierks A."/>
            <person name="Storesund J.E."/>
            <person name="Kallscheuer N."/>
            <person name="Luecker S."/>
            <person name="Lage O.M."/>
            <person name="Pohl T."/>
            <person name="Merkel B.J."/>
            <person name="Hornburger P."/>
            <person name="Mueller R.-W."/>
            <person name="Bruemmer F."/>
            <person name="Labrenz M."/>
            <person name="Spormann A.M."/>
            <person name="Op den Camp H."/>
            <person name="Overmann J."/>
            <person name="Amann R."/>
            <person name="Jetten M.S.M."/>
            <person name="Mascher T."/>
            <person name="Medema M.H."/>
            <person name="Devos D.P."/>
            <person name="Kaster A.-K."/>
            <person name="Ovreas L."/>
            <person name="Rohde M."/>
            <person name="Galperin M.Y."/>
            <person name="Jogler C."/>
        </authorList>
    </citation>
    <scope>NUCLEOTIDE SEQUENCE [LARGE SCALE GENOMIC DNA]</scope>
    <source>
        <strain evidence="1 2">K22_7</strain>
    </source>
</reference>